<accession>A0A2T0VIX9</accession>
<name>A0A2T0VIX9_9MICO</name>
<dbReference type="Gene3D" id="3.40.50.1820">
    <property type="entry name" value="alpha/beta hydrolase"/>
    <property type="match status" value="1"/>
</dbReference>
<evidence type="ECO:0000259" key="1">
    <source>
        <dbReference type="Pfam" id="PF12697"/>
    </source>
</evidence>
<dbReference type="Pfam" id="PF12697">
    <property type="entry name" value="Abhydrolase_6"/>
    <property type="match status" value="1"/>
</dbReference>
<dbReference type="PANTHER" id="PTHR43798:SF33">
    <property type="entry name" value="HYDROLASE, PUTATIVE (AFU_ORTHOLOGUE AFUA_2G14860)-RELATED"/>
    <property type="match status" value="1"/>
</dbReference>
<reference evidence="2 3" key="1">
    <citation type="submission" date="2018-03" db="EMBL/GenBank/DDBJ databases">
        <title>Genomic Encyclopedia of Type Strains, Phase III (KMG-III): the genomes of soil and plant-associated and newly described type strains.</title>
        <authorList>
            <person name="Whitman W."/>
        </authorList>
    </citation>
    <scope>NUCLEOTIDE SEQUENCE [LARGE SCALE GENOMIC DNA]</scope>
    <source>
        <strain evidence="2 3">CGMCC 1.12484</strain>
    </source>
</reference>
<dbReference type="PRINTS" id="PR00412">
    <property type="entry name" value="EPOXHYDRLASE"/>
</dbReference>
<keyword evidence="3" id="KW-1185">Reference proteome</keyword>
<sequence length="320" mass="34289">MSQARHTGRETRSYAPYGLSTDPAQLGLDAVTVVGEVGTAVAHHRRTRSSTRAVIFLHGAAGSWTTWTPLLASAQAAGIAIDNPLLIDLPGWGDASLAPGVTTLTIDDVCELVKDCAEELGYTEWDIVGHSMGGFIALHMASIWPQSVLSVGVISGTGTSIIQSLDRPVREFFLLPAFTLLWRAMTTLGRFGTVGAAPIRALQRVGVLRWAVSPLFRHTRRIDDSVINALGSELQPHTFALAANVARGYNAGDNWSRIECSVRALNGDQDVFSRDKDLRHLAAIVSRCVVTVVPDCGHFAAIERPAEVLSVLGYSVPVAS</sequence>
<evidence type="ECO:0000313" key="2">
    <source>
        <dbReference type="EMBL" id="PRY70176.1"/>
    </source>
</evidence>
<feature type="domain" description="AB hydrolase-1" evidence="1">
    <location>
        <begin position="54"/>
        <end position="309"/>
    </location>
</feature>
<comment type="caution">
    <text evidence="2">The sequence shown here is derived from an EMBL/GenBank/DDBJ whole genome shotgun (WGS) entry which is preliminary data.</text>
</comment>
<dbReference type="AlphaFoldDB" id="A0A2T0VIX9"/>
<organism evidence="2 3">
    <name type="scientific">Glaciihabitans tibetensis</name>
    <dbReference type="NCBI Taxonomy" id="1266600"/>
    <lineage>
        <taxon>Bacteria</taxon>
        <taxon>Bacillati</taxon>
        <taxon>Actinomycetota</taxon>
        <taxon>Actinomycetes</taxon>
        <taxon>Micrococcales</taxon>
        <taxon>Microbacteriaceae</taxon>
        <taxon>Glaciihabitans</taxon>
    </lineage>
</organism>
<dbReference type="Proteomes" id="UP000237983">
    <property type="component" value="Unassembled WGS sequence"/>
</dbReference>
<dbReference type="InterPro" id="IPR029058">
    <property type="entry name" value="AB_hydrolase_fold"/>
</dbReference>
<dbReference type="SUPFAM" id="SSF53474">
    <property type="entry name" value="alpha/beta-Hydrolases"/>
    <property type="match status" value="1"/>
</dbReference>
<dbReference type="InterPro" id="IPR000639">
    <property type="entry name" value="Epox_hydrolase-like"/>
</dbReference>
<evidence type="ECO:0000313" key="3">
    <source>
        <dbReference type="Proteomes" id="UP000237983"/>
    </source>
</evidence>
<dbReference type="PANTHER" id="PTHR43798">
    <property type="entry name" value="MONOACYLGLYCEROL LIPASE"/>
    <property type="match status" value="1"/>
</dbReference>
<dbReference type="RefSeq" id="WP_106209111.1">
    <property type="nucleotide sequence ID" value="NZ_PVTL01000001.1"/>
</dbReference>
<dbReference type="InterPro" id="IPR000073">
    <property type="entry name" value="AB_hydrolase_1"/>
</dbReference>
<dbReference type="InterPro" id="IPR050266">
    <property type="entry name" value="AB_hydrolase_sf"/>
</dbReference>
<protein>
    <submittedName>
        <fullName evidence="2">Pimeloyl-ACP methyl ester carboxylesterase</fullName>
    </submittedName>
</protein>
<dbReference type="GO" id="GO:0003824">
    <property type="term" value="F:catalytic activity"/>
    <property type="evidence" value="ECO:0007669"/>
    <property type="project" value="InterPro"/>
</dbReference>
<dbReference type="EMBL" id="PVTL01000001">
    <property type="protein sequence ID" value="PRY70176.1"/>
    <property type="molecule type" value="Genomic_DNA"/>
</dbReference>
<dbReference type="GO" id="GO:0016020">
    <property type="term" value="C:membrane"/>
    <property type="evidence" value="ECO:0007669"/>
    <property type="project" value="TreeGrafter"/>
</dbReference>
<gene>
    <name evidence="2" type="ORF">B0I08_101304</name>
</gene>
<proteinExistence type="predicted"/>
<dbReference type="OrthoDB" id="27092at2"/>